<organism evidence="1 2">
    <name type="scientific">Burkholderia cepacia</name>
    <name type="common">Pseudomonas cepacia</name>
    <dbReference type="NCBI Taxonomy" id="292"/>
    <lineage>
        <taxon>Bacteria</taxon>
        <taxon>Pseudomonadati</taxon>
        <taxon>Pseudomonadota</taxon>
        <taxon>Betaproteobacteria</taxon>
        <taxon>Burkholderiales</taxon>
        <taxon>Burkholderiaceae</taxon>
        <taxon>Burkholderia</taxon>
        <taxon>Burkholderia cepacia complex</taxon>
    </lineage>
</organism>
<evidence type="ECO:0000313" key="2">
    <source>
        <dbReference type="Proteomes" id="UP000298234"/>
    </source>
</evidence>
<gene>
    <name evidence="1" type="ORF">E3D37_05615</name>
</gene>
<dbReference type="RefSeq" id="WP_134257297.1">
    <property type="nucleotide sequence ID" value="NZ_SNSG01000052.1"/>
</dbReference>
<dbReference type="Proteomes" id="UP000298234">
    <property type="component" value="Unassembled WGS sequence"/>
</dbReference>
<comment type="caution">
    <text evidence="1">The sequence shown here is derived from an EMBL/GenBank/DDBJ whole genome shotgun (WGS) entry which is preliminary data.</text>
</comment>
<dbReference type="Pfam" id="PF10765">
    <property type="entry name" value="Phage_P22_NinX"/>
    <property type="match status" value="1"/>
</dbReference>
<proteinExistence type="predicted"/>
<accession>A0AAX2RWH3</accession>
<evidence type="ECO:0000313" key="1">
    <source>
        <dbReference type="EMBL" id="TEU52141.1"/>
    </source>
</evidence>
<reference evidence="1 2" key="1">
    <citation type="submission" date="2019-03" db="EMBL/GenBank/DDBJ databases">
        <title>Burkholderia cepacia outbreak.</title>
        <authorList>
            <person name="Farzana R."/>
            <person name="Walsh T.R."/>
        </authorList>
    </citation>
    <scope>NUCLEOTIDE SEQUENCE [LARGE SCALE GENOMIC DNA]</scope>
    <source>
        <strain evidence="2">d13</strain>
    </source>
</reference>
<protein>
    <submittedName>
        <fullName evidence="1">DUF2591 domain-containing protein</fullName>
    </submittedName>
</protein>
<sequence>MRVSDMTGALLDFWVARADGYQRGTVGEGVDAFNGGRGPIVFAISNGMLRVAKKEIVSDWAPSVDWTQGGPIIERARIQIVPQNVNHLRWSAYMDEGLRPGKFPVEQYGETLLIAAMRAYVASKFGDEVEGPTQPASEGQR</sequence>
<dbReference type="AlphaFoldDB" id="A0AAX2RWH3"/>
<name>A0AAX2RWH3_BURCE</name>
<dbReference type="EMBL" id="SNSQ01000005">
    <property type="protein sequence ID" value="TEU52141.1"/>
    <property type="molecule type" value="Genomic_DNA"/>
</dbReference>
<dbReference type="InterPro" id="IPR019701">
    <property type="entry name" value="Phage_P22_NinX"/>
</dbReference>